<proteinExistence type="predicted"/>
<keyword evidence="1" id="KW-0732">Signal</keyword>
<feature type="signal peptide" evidence="1">
    <location>
        <begin position="1"/>
        <end position="29"/>
    </location>
</feature>
<dbReference type="PROSITE" id="PS51257">
    <property type="entry name" value="PROKAR_LIPOPROTEIN"/>
    <property type="match status" value="1"/>
</dbReference>
<feature type="chain" id="PRO_5036857640" evidence="1">
    <location>
        <begin position="30"/>
        <end position="121"/>
    </location>
</feature>
<evidence type="ECO:0000256" key="1">
    <source>
        <dbReference type="SAM" id="SignalP"/>
    </source>
</evidence>
<reference evidence="3" key="1">
    <citation type="submission" date="2022-11" db="UniProtKB">
        <authorList>
            <consortium name="WormBaseParasite"/>
        </authorList>
    </citation>
    <scope>IDENTIFICATION</scope>
</reference>
<dbReference type="Proteomes" id="UP000887566">
    <property type="component" value="Unplaced"/>
</dbReference>
<dbReference type="WBParaSite" id="PSAMB.scaffold42size100754.g952.t1">
    <property type="protein sequence ID" value="PSAMB.scaffold42size100754.g952.t1"/>
    <property type="gene ID" value="PSAMB.scaffold42size100754.g952"/>
</dbReference>
<keyword evidence="2" id="KW-1185">Reference proteome</keyword>
<name>A0A914WIZ2_9BILA</name>
<protein>
    <submittedName>
        <fullName evidence="3">Uncharacterized protein</fullName>
    </submittedName>
</protein>
<sequence length="121" mass="13427">MKSAAFITGCSCALVALLFAGCCLDEADAFALPRQLEENQQLLRSLFDYEDSLPVRPARQWSESLSGRVKGSGKTGKPTFIRFGKRLDTFGKSGKPTFIRFGKRSGLMSRPDLFDDARNEQ</sequence>
<evidence type="ECO:0000313" key="3">
    <source>
        <dbReference type="WBParaSite" id="PSAMB.scaffold42size100754.g952.t1"/>
    </source>
</evidence>
<organism evidence="2 3">
    <name type="scientific">Plectus sambesii</name>
    <dbReference type="NCBI Taxonomy" id="2011161"/>
    <lineage>
        <taxon>Eukaryota</taxon>
        <taxon>Metazoa</taxon>
        <taxon>Ecdysozoa</taxon>
        <taxon>Nematoda</taxon>
        <taxon>Chromadorea</taxon>
        <taxon>Plectida</taxon>
        <taxon>Plectina</taxon>
        <taxon>Plectoidea</taxon>
        <taxon>Plectidae</taxon>
        <taxon>Plectus</taxon>
    </lineage>
</organism>
<accession>A0A914WIZ2</accession>
<evidence type="ECO:0000313" key="2">
    <source>
        <dbReference type="Proteomes" id="UP000887566"/>
    </source>
</evidence>
<dbReference type="AlphaFoldDB" id="A0A914WIZ2"/>